<dbReference type="InterPro" id="IPR016181">
    <property type="entry name" value="Acyl_CoA_acyltransferase"/>
</dbReference>
<dbReference type="PANTHER" id="PTHR47408:SF1">
    <property type="entry name" value="N-ACETYLTRANSFERASE DOMAIN-CONTAINING PROTEIN"/>
    <property type="match status" value="1"/>
</dbReference>
<dbReference type="CDD" id="cd04301">
    <property type="entry name" value="NAT_SF"/>
    <property type="match status" value="1"/>
</dbReference>
<name>A0A0B1S7V5_OESDE</name>
<keyword evidence="3" id="KW-1185">Reference proteome</keyword>
<dbReference type="Gene3D" id="3.40.630.30">
    <property type="match status" value="1"/>
</dbReference>
<dbReference type="OrthoDB" id="6418983at2759"/>
<dbReference type="AlphaFoldDB" id="A0A0B1S7V5"/>
<reference evidence="2 3" key="1">
    <citation type="submission" date="2014-03" db="EMBL/GenBank/DDBJ databases">
        <title>Draft genome of the hookworm Oesophagostomum dentatum.</title>
        <authorList>
            <person name="Mitreva M."/>
        </authorList>
    </citation>
    <scope>NUCLEOTIDE SEQUENCE [LARGE SCALE GENOMIC DNA]</scope>
    <source>
        <strain evidence="2 3">OD-Hann</strain>
    </source>
</reference>
<dbReference type="Pfam" id="PF00583">
    <property type="entry name" value="Acetyltransf_1"/>
    <property type="match status" value="1"/>
</dbReference>
<proteinExistence type="predicted"/>
<evidence type="ECO:0000259" key="1">
    <source>
        <dbReference type="PROSITE" id="PS51186"/>
    </source>
</evidence>
<dbReference type="PROSITE" id="PS51186">
    <property type="entry name" value="GNAT"/>
    <property type="match status" value="1"/>
</dbReference>
<keyword evidence="2" id="KW-0808">Transferase</keyword>
<organism evidence="2 3">
    <name type="scientific">Oesophagostomum dentatum</name>
    <name type="common">Nodular worm</name>
    <dbReference type="NCBI Taxonomy" id="61180"/>
    <lineage>
        <taxon>Eukaryota</taxon>
        <taxon>Metazoa</taxon>
        <taxon>Ecdysozoa</taxon>
        <taxon>Nematoda</taxon>
        <taxon>Chromadorea</taxon>
        <taxon>Rhabditida</taxon>
        <taxon>Rhabditina</taxon>
        <taxon>Rhabditomorpha</taxon>
        <taxon>Strongyloidea</taxon>
        <taxon>Strongylidae</taxon>
        <taxon>Oesophagostomum</taxon>
    </lineage>
</organism>
<dbReference type="SUPFAM" id="SSF55729">
    <property type="entry name" value="Acyl-CoA N-acyltransferases (Nat)"/>
    <property type="match status" value="1"/>
</dbReference>
<dbReference type="EMBL" id="KN605748">
    <property type="protein sequence ID" value="KHJ79300.1"/>
    <property type="molecule type" value="Genomic_DNA"/>
</dbReference>
<protein>
    <submittedName>
        <fullName evidence="2">Acetyltransferase, GNAT family</fullName>
    </submittedName>
</protein>
<sequence length="302" mass="34003">MFNVEDYMTWANTFEKFWFYHAIEKELATREESFDRDNELSLETQEAVGSVSLAFERSVTGEKDGDVYIVGMYYVRPDWRGSGVGSALFDKVTAIGGDANMVLHGVIKMSPLYASRYGYDKMPNYQHIAAALPTEHIVVPKVSSSKYKVKASLDFKEVEETKLIAYDAKISQRNRAKFFMKFITTGECWVALDENDDVAGICAIRTIPLSNDLSTGPFYTDNEEVARLLLEATVAAIPNIGKYRNLESLYPGFNETARRFFEKVGGGHANFHPFTQCAFTKKILPLGDERVFGLLECSSSFI</sequence>
<feature type="domain" description="N-acetyltransferase" evidence="1">
    <location>
        <begin position="1"/>
        <end position="135"/>
    </location>
</feature>
<dbReference type="InterPro" id="IPR000182">
    <property type="entry name" value="GNAT_dom"/>
</dbReference>
<dbReference type="Gene3D" id="3.40.630.90">
    <property type="match status" value="1"/>
</dbReference>
<evidence type="ECO:0000313" key="2">
    <source>
        <dbReference type="EMBL" id="KHJ79300.1"/>
    </source>
</evidence>
<dbReference type="Proteomes" id="UP000053660">
    <property type="component" value="Unassembled WGS sequence"/>
</dbReference>
<evidence type="ECO:0000313" key="3">
    <source>
        <dbReference type="Proteomes" id="UP000053660"/>
    </source>
</evidence>
<dbReference type="GO" id="GO:0016747">
    <property type="term" value="F:acyltransferase activity, transferring groups other than amino-acyl groups"/>
    <property type="evidence" value="ECO:0007669"/>
    <property type="project" value="InterPro"/>
</dbReference>
<gene>
    <name evidence="2" type="ORF">OESDEN_21057</name>
</gene>
<accession>A0A0B1S7V5</accession>
<dbReference type="PANTHER" id="PTHR47408">
    <property type="entry name" value="PROTEIN CBG01304-RELATED"/>
    <property type="match status" value="1"/>
</dbReference>